<reference evidence="1 2" key="1">
    <citation type="submission" date="2023-02" db="EMBL/GenBank/DDBJ databases">
        <title>LHISI_Scaffold_Assembly.</title>
        <authorList>
            <person name="Stuart O.P."/>
            <person name="Cleave R."/>
            <person name="Magrath M.J.L."/>
            <person name="Mikheyev A.S."/>
        </authorList>
    </citation>
    <scope>NUCLEOTIDE SEQUENCE [LARGE SCALE GENOMIC DNA]</scope>
    <source>
        <strain evidence="1">Daus_M_001</strain>
        <tissue evidence="1">Leg muscle</tissue>
    </source>
</reference>
<accession>A0ABQ9GJ50</accession>
<evidence type="ECO:0000313" key="1">
    <source>
        <dbReference type="EMBL" id="KAJ8872057.1"/>
    </source>
</evidence>
<gene>
    <name evidence="1" type="ORF">PR048_025658</name>
</gene>
<dbReference type="EMBL" id="JARBHB010000011">
    <property type="protein sequence ID" value="KAJ8872057.1"/>
    <property type="molecule type" value="Genomic_DNA"/>
</dbReference>
<dbReference type="Proteomes" id="UP001159363">
    <property type="component" value="Chromosome 10"/>
</dbReference>
<comment type="caution">
    <text evidence="1">The sequence shown here is derived from an EMBL/GenBank/DDBJ whole genome shotgun (WGS) entry which is preliminary data.</text>
</comment>
<proteinExistence type="predicted"/>
<sequence length="487" mass="53120">MLGFTVLYTLETLSSAYWFLRSRLFRAHSHYSNLLITGSQLNTACTHNCCPITVAGGNNKRLKSTSPQKEFANILGTLVSGRVSTWEDYLTGSIVVKYFDTERPRFAYGYLMCETKAPESSAYWSFSCVFIGCFLTPGSYGIHKVFRCKSAIGSEDCSAGIINCEGDFTIKVSTDNPNNPKYTGFYFNSTDSPVSKQNSVDESDSGLQRRNDGGIALLASHALDSRRGGGGVAPRFSHVGIVPDDAAGRRVFSGMSHFPRPFVPVLHTRLAPPSSPYETSILRDTRISSLTHPISHVASDDGVLDTRGSVALMPPAPFGLKGGKQLQCAKYLRPEKYLSGARLESQPYVAPVSCPSVHQAVTRQCISRDLKSSSLVHALSPSTVIADYPCAVYIGIFVDKTVQSSPQVNELANFPGLYALVRQLKAIHNNPTSGNPSGRQNLASCILAELEPAANLQRKEDRIQCCPVWRKTGASFNEQAAQTRVHE</sequence>
<name>A0ABQ9GJ50_9NEOP</name>
<organism evidence="1 2">
    <name type="scientific">Dryococelus australis</name>
    <dbReference type="NCBI Taxonomy" id="614101"/>
    <lineage>
        <taxon>Eukaryota</taxon>
        <taxon>Metazoa</taxon>
        <taxon>Ecdysozoa</taxon>
        <taxon>Arthropoda</taxon>
        <taxon>Hexapoda</taxon>
        <taxon>Insecta</taxon>
        <taxon>Pterygota</taxon>
        <taxon>Neoptera</taxon>
        <taxon>Polyneoptera</taxon>
        <taxon>Phasmatodea</taxon>
        <taxon>Verophasmatodea</taxon>
        <taxon>Anareolatae</taxon>
        <taxon>Phasmatidae</taxon>
        <taxon>Eurycanthinae</taxon>
        <taxon>Dryococelus</taxon>
    </lineage>
</organism>
<evidence type="ECO:0000313" key="2">
    <source>
        <dbReference type="Proteomes" id="UP001159363"/>
    </source>
</evidence>
<protein>
    <submittedName>
        <fullName evidence="1">Uncharacterized protein</fullName>
    </submittedName>
</protein>
<keyword evidence="2" id="KW-1185">Reference proteome</keyword>